<accession>A0A418WTB2</accession>
<protein>
    <submittedName>
        <fullName evidence="4">TetR/AcrR family transcriptional regulator</fullName>
    </submittedName>
</protein>
<dbReference type="SUPFAM" id="SSF46689">
    <property type="entry name" value="Homeodomain-like"/>
    <property type="match status" value="1"/>
</dbReference>
<comment type="caution">
    <text evidence="4">The sequence shown here is derived from an EMBL/GenBank/DDBJ whole genome shotgun (WGS) entry which is preliminary data.</text>
</comment>
<dbReference type="InterPro" id="IPR001647">
    <property type="entry name" value="HTH_TetR"/>
</dbReference>
<evidence type="ECO:0000313" key="4">
    <source>
        <dbReference type="EMBL" id="RJF94447.1"/>
    </source>
</evidence>
<sequence length="230" mass="25352">MAVSSIGGKRVRRTSEEARRQILDAAESRLSRLGPEGIRLQDIGRDVGLSHSAILHHFESREGLVRALTERATEQLRLDLLVALDTQAGIVPEPVVVMEKVFEVLAERGYARLAAWLTLAQGEETQGVSPGMINDIIAVIHHIRARRHADEGIEAPGEDDTANIVFLVAMVAFGEGIMGQALRQGPHLPNTPDDRAKFRQWFGALVHQHMADYHRKALEKKAEAGSPEPM</sequence>
<name>A0A418WTB2_9PROT</name>
<dbReference type="RefSeq" id="WP_119775497.1">
    <property type="nucleotide sequence ID" value="NZ_QYUK01000008.1"/>
</dbReference>
<keyword evidence="5" id="KW-1185">Reference proteome</keyword>
<dbReference type="PROSITE" id="PS50977">
    <property type="entry name" value="HTH_TETR_2"/>
    <property type="match status" value="1"/>
</dbReference>
<keyword evidence="1 2" id="KW-0238">DNA-binding</keyword>
<evidence type="ECO:0000256" key="1">
    <source>
        <dbReference type="ARBA" id="ARBA00023125"/>
    </source>
</evidence>
<dbReference type="OrthoDB" id="5293556at2"/>
<dbReference type="GO" id="GO:0000976">
    <property type="term" value="F:transcription cis-regulatory region binding"/>
    <property type="evidence" value="ECO:0007669"/>
    <property type="project" value="TreeGrafter"/>
</dbReference>
<proteinExistence type="predicted"/>
<dbReference type="Pfam" id="PF00440">
    <property type="entry name" value="TetR_N"/>
    <property type="match status" value="1"/>
</dbReference>
<reference evidence="4 5" key="1">
    <citation type="submission" date="2018-09" db="EMBL/GenBank/DDBJ databases">
        <authorList>
            <person name="Zhu H."/>
        </authorList>
    </citation>
    <scope>NUCLEOTIDE SEQUENCE [LARGE SCALE GENOMIC DNA]</scope>
    <source>
        <strain evidence="4 5">K1W22B-8</strain>
    </source>
</reference>
<evidence type="ECO:0000259" key="3">
    <source>
        <dbReference type="PROSITE" id="PS50977"/>
    </source>
</evidence>
<feature type="DNA-binding region" description="H-T-H motif" evidence="2">
    <location>
        <begin position="39"/>
        <end position="58"/>
    </location>
</feature>
<feature type="domain" description="HTH tetR-type" evidence="3">
    <location>
        <begin position="16"/>
        <end position="76"/>
    </location>
</feature>
<dbReference type="Proteomes" id="UP000284605">
    <property type="component" value="Unassembled WGS sequence"/>
</dbReference>
<dbReference type="InterPro" id="IPR009057">
    <property type="entry name" value="Homeodomain-like_sf"/>
</dbReference>
<dbReference type="Gene3D" id="1.10.357.10">
    <property type="entry name" value="Tetracycline Repressor, domain 2"/>
    <property type="match status" value="1"/>
</dbReference>
<evidence type="ECO:0000256" key="2">
    <source>
        <dbReference type="PROSITE-ProRule" id="PRU00335"/>
    </source>
</evidence>
<dbReference type="EMBL" id="QYUK01000008">
    <property type="protein sequence ID" value="RJF94447.1"/>
    <property type="molecule type" value="Genomic_DNA"/>
</dbReference>
<evidence type="ECO:0000313" key="5">
    <source>
        <dbReference type="Proteomes" id="UP000284605"/>
    </source>
</evidence>
<dbReference type="GO" id="GO:0003700">
    <property type="term" value="F:DNA-binding transcription factor activity"/>
    <property type="evidence" value="ECO:0007669"/>
    <property type="project" value="TreeGrafter"/>
</dbReference>
<organism evidence="4 5">
    <name type="scientific">Oleomonas cavernae</name>
    <dbReference type="NCBI Taxonomy" id="2320859"/>
    <lineage>
        <taxon>Bacteria</taxon>
        <taxon>Pseudomonadati</taxon>
        <taxon>Pseudomonadota</taxon>
        <taxon>Alphaproteobacteria</taxon>
        <taxon>Acetobacterales</taxon>
        <taxon>Acetobacteraceae</taxon>
        <taxon>Oleomonas</taxon>
    </lineage>
</organism>
<dbReference type="InterPro" id="IPR050109">
    <property type="entry name" value="HTH-type_TetR-like_transc_reg"/>
</dbReference>
<gene>
    <name evidence="4" type="ORF">D3874_00985</name>
</gene>
<dbReference type="AlphaFoldDB" id="A0A418WTB2"/>
<dbReference type="PANTHER" id="PTHR30055">
    <property type="entry name" value="HTH-TYPE TRANSCRIPTIONAL REGULATOR RUTR"/>
    <property type="match status" value="1"/>
</dbReference>
<dbReference type="PANTHER" id="PTHR30055:SF219">
    <property type="entry name" value="TRANSCRIPTIONAL REGULATORY PROTEIN"/>
    <property type="match status" value="1"/>
</dbReference>